<organism evidence="1 2">
    <name type="scientific">Schizophyllum amplum</name>
    <dbReference type="NCBI Taxonomy" id="97359"/>
    <lineage>
        <taxon>Eukaryota</taxon>
        <taxon>Fungi</taxon>
        <taxon>Dikarya</taxon>
        <taxon>Basidiomycota</taxon>
        <taxon>Agaricomycotina</taxon>
        <taxon>Agaricomycetes</taxon>
        <taxon>Agaricomycetidae</taxon>
        <taxon>Agaricales</taxon>
        <taxon>Schizophyllaceae</taxon>
        <taxon>Schizophyllum</taxon>
    </lineage>
</organism>
<evidence type="ECO:0000313" key="1">
    <source>
        <dbReference type="EMBL" id="TRM55710.1"/>
    </source>
</evidence>
<dbReference type="Proteomes" id="UP000320762">
    <property type="component" value="Unassembled WGS sequence"/>
</dbReference>
<accession>A0A550BT31</accession>
<keyword evidence="2" id="KW-1185">Reference proteome</keyword>
<sequence length="238" mass="26805">MPRSFDGHVDFEDISVHKPKPLTYQYSISTPVASRRCRHTFELYWGLKEYKSLKARVPSWMEHITSEHDDNPGLRSADLAEASICGGPVDLSISKKISHPEAFSDNQLKMMSKLRNRCDKLAVRGVPWEIVKPAVERLKAVKEFVFDGSWQDVVAVVAFLTCVAPDGCARMPALKAFSIYCDDLDLRTIVARFEQRDSSLPPLNLMVFHTARKAPQAELAMAQMLLKRANIMLAVSGR</sequence>
<gene>
    <name evidence="1" type="ORF">BD626DRAFT_541936</name>
</gene>
<reference evidence="1 2" key="1">
    <citation type="journal article" date="2019" name="New Phytol.">
        <title>Comparative genomics reveals unique wood-decay strategies and fruiting body development in the Schizophyllaceae.</title>
        <authorList>
            <person name="Almasi E."/>
            <person name="Sahu N."/>
            <person name="Krizsan K."/>
            <person name="Balint B."/>
            <person name="Kovacs G.M."/>
            <person name="Kiss B."/>
            <person name="Cseklye J."/>
            <person name="Drula E."/>
            <person name="Henrissat B."/>
            <person name="Nagy I."/>
            <person name="Chovatia M."/>
            <person name="Adam C."/>
            <person name="LaButti K."/>
            <person name="Lipzen A."/>
            <person name="Riley R."/>
            <person name="Grigoriev I.V."/>
            <person name="Nagy L.G."/>
        </authorList>
    </citation>
    <scope>NUCLEOTIDE SEQUENCE [LARGE SCALE GENOMIC DNA]</scope>
    <source>
        <strain evidence="1 2">NL-1724</strain>
    </source>
</reference>
<comment type="caution">
    <text evidence="1">The sequence shown here is derived from an EMBL/GenBank/DDBJ whole genome shotgun (WGS) entry which is preliminary data.</text>
</comment>
<proteinExistence type="predicted"/>
<protein>
    <submittedName>
        <fullName evidence="1">Uncharacterized protein</fullName>
    </submittedName>
</protein>
<name>A0A550BT31_9AGAR</name>
<dbReference type="EMBL" id="VDMD01000099">
    <property type="protein sequence ID" value="TRM55710.1"/>
    <property type="molecule type" value="Genomic_DNA"/>
</dbReference>
<evidence type="ECO:0000313" key="2">
    <source>
        <dbReference type="Proteomes" id="UP000320762"/>
    </source>
</evidence>
<dbReference type="AlphaFoldDB" id="A0A550BT31"/>